<name>A0ABR3J1B1_9AGAR</name>
<gene>
    <name evidence="2" type="ORF">HGRIS_009490</name>
</gene>
<evidence type="ECO:0000313" key="2">
    <source>
        <dbReference type="EMBL" id="KAL0949430.1"/>
    </source>
</evidence>
<comment type="caution">
    <text evidence="2">The sequence shown here is derived from an EMBL/GenBank/DDBJ whole genome shotgun (WGS) entry which is preliminary data.</text>
</comment>
<evidence type="ECO:0000313" key="3">
    <source>
        <dbReference type="Proteomes" id="UP001556367"/>
    </source>
</evidence>
<reference evidence="3" key="1">
    <citation type="submission" date="2024-06" db="EMBL/GenBank/DDBJ databases">
        <title>Multi-omics analyses provide insights into the biosynthesis of the anticancer antibiotic pleurotin in Hohenbuehelia grisea.</title>
        <authorList>
            <person name="Weaver J.A."/>
            <person name="Alberti F."/>
        </authorList>
    </citation>
    <scope>NUCLEOTIDE SEQUENCE [LARGE SCALE GENOMIC DNA]</scope>
    <source>
        <strain evidence="3">T-177</strain>
    </source>
</reference>
<accession>A0ABR3J1B1</accession>
<dbReference type="EMBL" id="JASNQZ010000012">
    <property type="protein sequence ID" value="KAL0949430.1"/>
    <property type="molecule type" value="Genomic_DNA"/>
</dbReference>
<feature type="compositionally biased region" description="Acidic residues" evidence="1">
    <location>
        <begin position="231"/>
        <end position="243"/>
    </location>
</feature>
<dbReference type="PANTHER" id="PTHR40635:SF1">
    <property type="match status" value="1"/>
</dbReference>
<protein>
    <submittedName>
        <fullName evidence="2">Uncharacterized protein</fullName>
    </submittedName>
</protein>
<feature type="compositionally biased region" description="Basic and acidic residues" evidence="1">
    <location>
        <begin position="244"/>
        <end position="263"/>
    </location>
</feature>
<sequence>MPFRCRNSFYLRISESNVLPFYLYLDDRHLDWMSDRILQHVIADLRPHVVDKLKAEANIQTAAGPSSSSNRSTVDTHRGDTYQFCYFLRKAEPHSVLLKTRHFVAAPPRPSVATAPEVPSVSESPKKRGKRKAVVKAESPEEASVFSKKRRVKRTQSAADGNVEMVADLEPVVTDHDTGLRRSGRTRNLPVRTYAEHADQEDVMDVDSPTRDTLAGDSDNEEAFHPSLNESGEEEGGDGDDANEESRSDKPKPSGQTSRHEIDLTVEEEEEKPKPILQLKYKGFNIFGHSLCVVVEPWPSIQYSVTARKTSIAPIFTQATEKAPVRFKTPLFLPEDDREGSVIADIGGPRPFPMINDIPSDDDDDEYGGMVQFSQLLNTMGDRAGAADDNEEIMADVFTNDADEARGSDLG</sequence>
<dbReference type="Proteomes" id="UP001556367">
    <property type="component" value="Unassembled WGS sequence"/>
</dbReference>
<keyword evidence="3" id="KW-1185">Reference proteome</keyword>
<evidence type="ECO:0000256" key="1">
    <source>
        <dbReference type="SAM" id="MobiDB-lite"/>
    </source>
</evidence>
<feature type="region of interest" description="Disordered" evidence="1">
    <location>
        <begin position="176"/>
        <end position="272"/>
    </location>
</feature>
<proteinExistence type="predicted"/>
<dbReference type="PANTHER" id="PTHR40635">
    <property type="match status" value="1"/>
</dbReference>
<feature type="region of interest" description="Disordered" evidence="1">
    <location>
        <begin position="109"/>
        <end position="140"/>
    </location>
</feature>
<organism evidence="2 3">
    <name type="scientific">Hohenbuehelia grisea</name>
    <dbReference type="NCBI Taxonomy" id="104357"/>
    <lineage>
        <taxon>Eukaryota</taxon>
        <taxon>Fungi</taxon>
        <taxon>Dikarya</taxon>
        <taxon>Basidiomycota</taxon>
        <taxon>Agaricomycotina</taxon>
        <taxon>Agaricomycetes</taxon>
        <taxon>Agaricomycetidae</taxon>
        <taxon>Agaricales</taxon>
        <taxon>Pleurotineae</taxon>
        <taxon>Pleurotaceae</taxon>
        <taxon>Hohenbuehelia</taxon>
    </lineage>
</organism>